<dbReference type="InterPro" id="IPR020568">
    <property type="entry name" value="Ribosomal_Su5_D2-typ_SF"/>
</dbReference>
<dbReference type="Gene3D" id="3.30.230.40">
    <property type="entry name" value="Imidazole glycerol phosphate dehydratase, domain 1"/>
    <property type="match status" value="2"/>
</dbReference>
<dbReference type="GO" id="GO:0000105">
    <property type="term" value="P:L-histidine biosynthetic process"/>
    <property type="evidence" value="ECO:0007669"/>
    <property type="project" value="UniProtKB-UniPathway"/>
</dbReference>
<keyword evidence="2" id="KW-0028">Amino-acid biosynthesis</keyword>
<protein>
    <submittedName>
        <fullName evidence="5">Imidazoleglycerol-phosphate dehydratase</fullName>
    </submittedName>
</protein>
<keyword evidence="4" id="KW-0456">Lyase</keyword>
<dbReference type="Pfam" id="PF00475">
    <property type="entry name" value="IGPD"/>
    <property type="match status" value="1"/>
</dbReference>
<name>A0A1G6Q316_9BACT</name>
<evidence type="ECO:0000256" key="1">
    <source>
        <dbReference type="ARBA" id="ARBA00005047"/>
    </source>
</evidence>
<dbReference type="PANTHER" id="PTHR23133">
    <property type="entry name" value="IMIDAZOLEGLYCEROL-PHOSPHATE DEHYDRATASE HIS7"/>
    <property type="match status" value="1"/>
</dbReference>
<dbReference type="InterPro" id="IPR038494">
    <property type="entry name" value="IGPD_sf"/>
</dbReference>
<comment type="pathway">
    <text evidence="1">Amino-acid biosynthesis; L-histidine biosynthesis; L-histidine from 5-phospho-alpha-D-ribose 1-diphosphate: step 6/9.</text>
</comment>
<accession>A0A1G6Q316</accession>
<dbReference type="SUPFAM" id="SSF54211">
    <property type="entry name" value="Ribosomal protein S5 domain 2-like"/>
    <property type="match status" value="2"/>
</dbReference>
<dbReference type="GO" id="GO:0004424">
    <property type="term" value="F:imidazoleglycerol-phosphate dehydratase activity"/>
    <property type="evidence" value="ECO:0007669"/>
    <property type="project" value="InterPro"/>
</dbReference>
<dbReference type="PANTHER" id="PTHR23133:SF2">
    <property type="entry name" value="IMIDAZOLEGLYCEROL-PHOSPHATE DEHYDRATASE"/>
    <property type="match status" value="1"/>
</dbReference>
<evidence type="ECO:0000256" key="2">
    <source>
        <dbReference type="ARBA" id="ARBA00022605"/>
    </source>
</evidence>
<reference evidence="5 6" key="1">
    <citation type="submission" date="2016-10" db="EMBL/GenBank/DDBJ databases">
        <authorList>
            <person name="de Groot N.N."/>
        </authorList>
    </citation>
    <scope>NUCLEOTIDE SEQUENCE [LARGE SCALE GENOMIC DNA]</scope>
    <source>
        <strain evidence="5 6">WG14</strain>
    </source>
</reference>
<organism evidence="5 6">
    <name type="scientific">Geotoga petraea</name>
    <dbReference type="NCBI Taxonomy" id="28234"/>
    <lineage>
        <taxon>Bacteria</taxon>
        <taxon>Thermotogati</taxon>
        <taxon>Thermotogota</taxon>
        <taxon>Thermotogae</taxon>
        <taxon>Petrotogales</taxon>
        <taxon>Petrotogaceae</taxon>
        <taxon>Geotoga</taxon>
    </lineage>
</organism>
<dbReference type="UniPathway" id="UPA00031">
    <property type="reaction ID" value="UER00011"/>
</dbReference>
<sequence length="176" mass="20026">MRRKTLETDIEIIENDELIIQCEDKIFSHMMKTLFYYMGLNVSFKADFDLIHHLWEDSAITTAQFLREKISDKKINRFSTKIVPMDDALILAAVDISRAYSTIELDIKEEEKGFEIGNFREFINALSSNLPATIHIKQLSGINAHHIIEGGFKSLGMALKEATGQSEKIVSTKGMI</sequence>
<evidence type="ECO:0000313" key="6">
    <source>
        <dbReference type="Proteomes" id="UP000199322"/>
    </source>
</evidence>
<proteinExistence type="predicted"/>
<dbReference type="STRING" id="28234.SAMN04488588_1972"/>
<gene>
    <name evidence="5" type="ORF">SAMN04488588_1972</name>
</gene>
<evidence type="ECO:0000256" key="3">
    <source>
        <dbReference type="ARBA" id="ARBA00023102"/>
    </source>
</evidence>
<evidence type="ECO:0000313" key="5">
    <source>
        <dbReference type="EMBL" id="SDC86830.1"/>
    </source>
</evidence>
<keyword evidence="6" id="KW-1185">Reference proteome</keyword>
<evidence type="ECO:0000256" key="4">
    <source>
        <dbReference type="ARBA" id="ARBA00023239"/>
    </source>
</evidence>
<dbReference type="AlphaFoldDB" id="A0A1G6Q316"/>
<dbReference type="RefSeq" id="WP_091405441.1">
    <property type="nucleotide sequence ID" value="NZ_FMYV01000010.1"/>
</dbReference>
<dbReference type="PROSITE" id="PS00955">
    <property type="entry name" value="IGP_DEHYDRATASE_2"/>
    <property type="match status" value="1"/>
</dbReference>
<dbReference type="EMBL" id="FMYV01000010">
    <property type="protein sequence ID" value="SDC86830.1"/>
    <property type="molecule type" value="Genomic_DNA"/>
</dbReference>
<keyword evidence="3" id="KW-0368">Histidine biosynthesis</keyword>
<dbReference type="InterPro" id="IPR020565">
    <property type="entry name" value="ImidazoleglycerP_deHydtase_CS"/>
</dbReference>
<dbReference type="Proteomes" id="UP000199322">
    <property type="component" value="Unassembled WGS sequence"/>
</dbReference>
<dbReference type="InterPro" id="IPR000807">
    <property type="entry name" value="ImidazoleglycerolP_deHydtase"/>
</dbReference>